<evidence type="ECO:0000313" key="3">
    <source>
        <dbReference type="Proteomes" id="UP001189429"/>
    </source>
</evidence>
<feature type="compositionally biased region" description="Low complexity" evidence="1">
    <location>
        <begin position="159"/>
        <end position="168"/>
    </location>
</feature>
<dbReference type="EMBL" id="CAUYUJ010019557">
    <property type="protein sequence ID" value="CAK0892068.1"/>
    <property type="molecule type" value="Genomic_DNA"/>
</dbReference>
<protein>
    <submittedName>
        <fullName evidence="2">Uncharacterized protein</fullName>
    </submittedName>
</protein>
<feature type="region of interest" description="Disordered" evidence="1">
    <location>
        <begin position="1229"/>
        <end position="1253"/>
    </location>
</feature>
<gene>
    <name evidence="2" type="ORF">PCOR1329_LOCUS71807</name>
</gene>
<accession>A0ABN9X2A7</accession>
<keyword evidence="3" id="KW-1185">Reference proteome</keyword>
<feature type="non-terminal residue" evidence="2">
    <location>
        <position position="1"/>
    </location>
</feature>
<dbReference type="Proteomes" id="UP001189429">
    <property type="component" value="Unassembled WGS sequence"/>
</dbReference>
<name>A0ABN9X2A7_9DINO</name>
<feature type="compositionally biased region" description="Basic and acidic residues" evidence="1">
    <location>
        <begin position="1235"/>
        <end position="1252"/>
    </location>
</feature>
<comment type="caution">
    <text evidence="2">The sequence shown here is derived from an EMBL/GenBank/DDBJ whole genome shotgun (WGS) entry which is preliminary data.</text>
</comment>
<organism evidence="2 3">
    <name type="scientific">Prorocentrum cordatum</name>
    <dbReference type="NCBI Taxonomy" id="2364126"/>
    <lineage>
        <taxon>Eukaryota</taxon>
        <taxon>Sar</taxon>
        <taxon>Alveolata</taxon>
        <taxon>Dinophyceae</taxon>
        <taxon>Prorocentrales</taxon>
        <taxon>Prorocentraceae</taxon>
        <taxon>Prorocentrum</taxon>
    </lineage>
</organism>
<proteinExistence type="predicted"/>
<feature type="region of interest" description="Disordered" evidence="1">
    <location>
        <begin position="604"/>
        <end position="691"/>
    </location>
</feature>
<evidence type="ECO:0000313" key="2">
    <source>
        <dbReference type="EMBL" id="CAK0892068.1"/>
    </source>
</evidence>
<sequence length="1428" mass="155263">TRGNFRGLAWQMADGSSGKKFLNVSKAIWDIVDKFFDPAKVLTQRGYELIQTYSIRAAHPVLPYVMHFFAMMCALSNGAKSAWFPHAHSPMFLMVLNVTFAQTRKSSITGNGDSFGDKLDQVARDVVAQKVLAAASVVGDMQGAPPRDEGGRRRRNPDAADPSGAADPPRQPQVASCVLHAATPTEFFHRCAGDYQQVPDAENFPGVDLRGRHVYGVLVNPDEAYDMLTSFNFMDEQKAGKKQTTVNAFQSALNKLAQYGQASRATKTAGSYGRVDAPTVSVGISGNVHFSTYVPMERGETGSRHTAAKERILISTGRPVQPHAPLPDTYAMPAGTLRHKWVPLVAEVAEALELVAGSASPDQAARVWARAARPREDDAASSETVDGKVYVPDAEGFSVTLPDGVQTQVRFQRDASAPTGFRPEWLVANRSFPMPAHHSLETCVPRVTTYFEKPHVVLEPTVEALALHQSYQGAFNVMCYKQREAGREYARAALGAAPWHLGELASALCIFKWLTQPGVGGFDIFCGRYDDTEEYTSRKIAPQEEHVERAASLLKVVHLLKVAAASTEEEPEPAAADADTAEQRRVEFAAFLASSQGACDGLWSASQHARADRPPVDAPPAASEASAHGGVSRGGAREGELAGDDDAVSLANSQEEPGSPGGEIGDVSADEASAQAAHEGAPGGGPTSGPGILVLEDVKGLDFGYGADGSSVQDGACPVGAFCRLMNVAAVKRARYLGAKHESKCQTIQAILEGRLSEITVEQVLDAIRGLGATARQRILPDTFLYQRIFPSASLHRDILLELRRGARPDIQFFGGEESPGDLLHISDKCPVREKRMVKRPGSGSDAIVLDVGGPVCKTHVPYRCNSVDCPRRGLVHWHNYYVDAGRHIFHGDVAAMKCIMLTASFGITTEYLEALHERVLREHVSFAGEADVARARAGGTALPANLRKYLSKGWFVWRLARRVGDSGPDDTAVIDLMQPLEDQIKDTWDQLELTFERRTAERARAAGMKTDVVVVDGNAKNRRLTCAAPLRHCVTCPRLARRVCVGCPRTPLLGSAFCGEHGVPCECPAEDYEVVGHEAPEAGGMGLDGSLKLLVRERRGELRELWVSESAVDPGIVNVYFHGLGEDRKAASAGRRGAKARWRRAAASEVRRQLDAAAPAWDALTPVEREQLLSEMSCEADLKAVACNTHKEDDSQQAKCARTAGVLCACLSSGIVVSMREMFGCESLSQRRGGRPENTRDEFHKSPETRESAWNWGAEPFPTEQYQGCMSSGMQESWGIPLRAEGTVAHLFISAIADTFPELAVVVHDDACHLHRFTERRASDSPQAARLAPPAIFYICDAFHMSGPTDAWCKANCNPAAPHLKTLVEGVRTSVCEFTFTWVSQYKHRTKHMSEWGFKFFLQEMCMAHNEALFKGSAPHLTHTSGD</sequence>
<evidence type="ECO:0000256" key="1">
    <source>
        <dbReference type="SAM" id="MobiDB-lite"/>
    </source>
</evidence>
<reference evidence="2" key="1">
    <citation type="submission" date="2023-10" db="EMBL/GenBank/DDBJ databases">
        <authorList>
            <person name="Chen Y."/>
            <person name="Shah S."/>
            <person name="Dougan E. K."/>
            <person name="Thang M."/>
            <person name="Chan C."/>
        </authorList>
    </citation>
    <scope>NUCLEOTIDE SEQUENCE [LARGE SCALE GENOMIC DNA]</scope>
</reference>
<feature type="region of interest" description="Disordered" evidence="1">
    <location>
        <begin position="138"/>
        <end position="173"/>
    </location>
</feature>